<dbReference type="InterPro" id="IPR050662">
    <property type="entry name" value="Sec-metab_biosynth-thioest"/>
</dbReference>
<evidence type="ECO:0000259" key="1">
    <source>
        <dbReference type="SMART" id="SM00849"/>
    </source>
</evidence>
<proteinExistence type="predicted"/>
<dbReference type="Gene3D" id="3.60.15.10">
    <property type="entry name" value="Ribonuclease Z/Hydroxyacylglutathione hydrolase-like"/>
    <property type="match status" value="1"/>
</dbReference>
<dbReference type="CDD" id="cd16278">
    <property type="entry name" value="metallo-hydrolase-like_MBL-fold"/>
    <property type="match status" value="1"/>
</dbReference>
<accession>A0ABS4BI87</accession>
<evidence type="ECO:0000313" key="2">
    <source>
        <dbReference type="EMBL" id="MBP0616396.1"/>
    </source>
</evidence>
<dbReference type="InterPro" id="IPR041516">
    <property type="entry name" value="LACTB2_WH"/>
</dbReference>
<dbReference type="InterPro" id="IPR001279">
    <property type="entry name" value="Metallo-B-lactamas"/>
</dbReference>
<keyword evidence="3" id="KW-1185">Reference proteome</keyword>
<dbReference type="Pfam" id="PF00753">
    <property type="entry name" value="Lactamase_B"/>
    <property type="match status" value="1"/>
</dbReference>
<sequence length="313" mass="32963">MTNAATEKPDGPQFSKGFDPAYGRAVEVAPGILRVTANNPSPMTFAGTNSYVVGDDARCFVIDPGPADDRHLETLLGAVAGRRVDAVLLTHTHSDHSALAMRFSAKVAAPLFGAKGRGAIENAEEGKPLDVPPAEDIVYARHLGDGDRLDLAGRTVETVATPGHAFDHLALALPEAGVLFSGDHVMAWSTPVVAPPDGAMGDYMASLEKLLGRTEDVYLPGHGGPVERPVPFVRGLIRHRLMREATILKHLAAGDGTIDQIVAATYPGLDPRLTRAAGLSVLAHLLDLEERGQIVKAGDANGMATYRLVSPVG</sequence>
<dbReference type="Gene3D" id="1.10.10.10">
    <property type="entry name" value="Winged helix-like DNA-binding domain superfamily/Winged helix DNA-binding domain"/>
    <property type="match status" value="1"/>
</dbReference>
<gene>
    <name evidence="2" type="ORF">J6595_12465</name>
</gene>
<feature type="domain" description="Metallo-beta-lactamase" evidence="1">
    <location>
        <begin position="47"/>
        <end position="222"/>
    </location>
</feature>
<dbReference type="RefSeq" id="WP_209594884.1">
    <property type="nucleotide sequence ID" value="NZ_JAGJCF010000007.1"/>
</dbReference>
<dbReference type="EMBL" id="JAGJCF010000007">
    <property type="protein sequence ID" value="MBP0616396.1"/>
    <property type="molecule type" value="Genomic_DNA"/>
</dbReference>
<dbReference type="InterPro" id="IPR036388">
    <property type="entry name" value="WH-like_DNA-bd_sf"/>
</dbReference>
<organism evidence="2 3">
    <name type="scientific">Jiella mangrovi</name>
    <dbReference type="NCBI Taxonomy" id="2821407"/>
    <lineage>
        <taxon>Bacteria</taxon>
        <taxon>Pseudomonadati</taxon>
        <taxon>Pseudomonadota</taxon>
        <taxon>Alphaproteobacteria</taxon>
        <taxon>Hyphomicrobiales</taxon>
        <taxon>Aurantimonadaceae</taxon>
        <taxon>Jiella</taxon>
    </lineage>
</organism>
<dbReference type="Pfam" id="PF17778">
    <property type="entry name" value="WHD_BLACT"/>
    <property type="match status" value="1"/>
</dbReference>
<dbReference type="Proteomes" id="UP000678276">
    <property type="component" value="Unassembled WGS sequence"/>
</dbReference>
<dbReference type="PANTHER" id="PTHR23131:SF0">
    <property type="entry name" value="ENDORIBONUCLEASE LACTB2"/>
    <property type="match status" value="1"/>
</dbReference>
<dbReference type="SUPFAM" id="SSF56281">
    <property type="entry name" value="Metallo-hydrolase/oxidoreductase"/>
    <property type="match status" value="1"/>
</dbReference>
<dbReference type="SMART" id="SM00849">
    <property type="entry name" value="Lactamase_B"/>
    <property type="match status" value="1"/>
</dbReference>
<reference evidence="2 3" key="1">
    <citation type="submission" date="2021-04" db="EMBL/GenBank/DDBJ databases">
        <title>Whole genome sequence of Jiella sp. KSK16Y-1.</title>
        <authorList>
            <person name="Tuo L."/>
        </authorList>
    </citation>
    <scope>NUCLEOTIDE SEQUENCE [LARGE SCALE GENOMIC DNA]</scope>
    <source>
        <strain evidence="2 3">KSK16Y-1</strain>
    </source>
</reference>
<evidence type="ECO:0000313" key="3">
    <source>
        <dbReference type="Proteomes" id="UP000678276"/>
    </source>
</evidence>
<comment type="caution">
    <text evidence="2">The sequence shown here is derived from an EMBL/GenBank/DDBJ whole genome shotgun (WGS) entry which is preliminary data.</text>
</comment>
<protein>
    <submittedName>
        <fullName evidence="2">MBL fold metallo-hydrolase</fullName>
    </submittedName>
</protein>
<dbReference type="PANTHER" id="PTHR23131">
    <property type="entry name" value="ENDORIBONUCLEASE LACTB2"/>
    <property type="match status" value="1"/>
</dbReference>
<name>A0ABS4BI87_9HYPH</name>
<dbReference type="InterPro" id="IPR036866">
    <property type="entry name" value="RibonucZ/Hydroxyglut_hydro"/>
</dbReference>